<feature type="compositionally biased region" description="Low complexity" evidence="9">
    <location>
        <begin position="28"/>
        <end position="42"/>
    </location>
</feature>
<feature type="region of interest" description="Disordered" evidence="9">
    <location>
        <begin position="1"/>
        <end position="42"/>
    </location>
</feature>
<feature type="transmembrane region" description="Helical" evidence="8">
    <location>
        <begin position="509"/>
        <end position="530"/>
    </location>
</feature>
<evidence type="ECO:0000256" key="3">
    <source>
        <dbReference type="ARBA" id="ARBA00007168"/>
    </source>
</evidence>
<dbReference type="EMBL" id="JADGJW010000236">
    <property type="protein sequence ID" value="KAJ3221333.1"/>
    <property type="molecule type" value="Genomic_DNA"/>
</dbReference>
<proteinExistence type="inferred from homology"/>
<keyword evidence="11" id="KW-1185">Reference proteome</keyword>
<reference evidence="10" key="1">
    <citation type="submission" date="2020-05" db="EMBL/GenBank/DDBJ databases">
        <title>Phylogenomic resolution of chytrid fungi.</title>
        <authorList>
            <person name="Stajich J.E."/>
            <person name="Amses K."/>
            <person name="Simmons R."/>
            <person name="Seto K."/>
            <person name="Myers J."/>
            <person name="Bonds A."/>
            <person name="Quandt C.A."/>
            <person name="Barry K."/>
            <person name="Liu P."/>
            <person name="Grigoriev I."/>
            <person name="Longcore J.E."/>
            <person name="James T.Y."/>
        </authorList>
    </citation>
    <scope>NUCLEOTIDE SEQUENCE</scope>
    <source>
        <strain evidence="10">JEL0476</strain>
    </source>
</reference>
<feature type="transmembrane region" description="Helical" evidence="8">
    <location>
        <begin position="375"/>
        <end position="400"/>
    </location>
</feature>
<keyword evidence="7 8" id="KW-0472">Membrane</keyword>
<evidence type="ECO:0000256" key="8">
    <source>
        <dbReference type="RuleBase" id="RU368066"/>
    </source>
</evidence>
<feature type="transmembrane region" description="Helical" evidence="8">
    <location>
        <begin position="241"/>
        <end position="270"/>
    </location>
</feature>
<evidence type="ECO:0000256" key="6">
    <source>
        <dbReference type="ARBA" id="ARBA00022989"/>
    </source>
</evidence>
<evidence type="ECO:0000313" key="10">
    <source>
        <dbReference type="EMBL" id="KAJ3221333.1"/>
    </source>
</evidence>
<dbReference type="Proteomes" id="UP001211065">
    <property type="component" value="Unassembled WGS sequence"/>
</dbReference>
<feature type="transmembrane region" description="Helical" evidence="8">
    <location>
        <begin position="200"/>
        <end position="220"/>
    </location>
</feature>
<feature type="transmembrane region" description="Helical" evidence="8">
    <location>
        <begin position="412"/>
        <end position="429"/>
    </location>
</feature>
<evidence type="ECO:0000256" key="9">
    <source>
        <dbReference type="SAM" id="MobiDB-lite"/>
    </source>
</evidence>
<dbReference type="PANTHER" id="PTHR12385:SF4">
    <property type="entry name" value="PROTEIN PNS1"/>
    <property type="match status" value="1"/>
</dbReference>
<feature type="transmembrane region" description="Helical" evidence="8">
    <location>
        <begin position="336"/>
        <end position="355"/>
    </location>
</feature>
<comment type="caution">
    <text evidence="10">The sequence shown here is derived from an EMBL/GenBank/DDBJ whole genome shotgun (WGS) entry which is preliminary data.</text>
</comment>
<feature type="transmembrane region" description="Helical" evidence="8">
    <location>
        <begin position="146"/>
        <end position="167"/>
    </location>
</feature>
<evidence type="ECO:0000256" key="2">
    <source>
        <dbReference type="ARBA" id="ARBA00004141"/>
    </source>
</evidence>
<evidence type="ECO:0000256" key="1">
    <source>
        <dbReference type="ARBA" id="ARBA00002957"/>
    </source>
</evidence>
<evidence type="ECO:0000313" key="11">
    <source>
        <dbReference type="Proteomes" id="UP001211065"/>
    </source>
</evidence>
<accession>A0AAD5U1V9</accession>
<gene>
    <name evidence="10" type="primary">PNS1_1</name>
    <name evidence="10" type="ORF">HK099_003593</name>
</gene>
<evidence type="ECO:0000256" key="7">
    <source>
        <dbReference type="ARBA" id="ARBA00023136"/>
    </source>
</evidence>
<dbReference type="GO" id="GO:0022857">
    <property type="term" value="F:transmembrane transporter activity"/>
    <property type="evidence" value="ECO:0007669"/>
    <property type="project" value="UniProtKB-UniRule"/>
</dbReference>
<comment type="subcellular location">
    <subcellularLocation>
        <location evidence="8">Cell membrane</location>
        <topology evidence="8">Multi-pass membrane protein</topology>
    </subcellularLocation>
    <subcellularLocation>
        <location evidence="2">Membrane</location>
        <topology evidence="2">Multi-pass membrane protein</topology>
    </subcellularLocation>
</comment>
<feature type="transmembrane region" description="Helical" evidence="8">
    <location>
        <begin position="92"/>
        <end position="113"/>
    </location>
</feature>
<feature type="transmembrane region" description="Helical" evidence="8">
    <location>
        <begin position="475"/>
        <end position="502"/>
    </location>
</feature>
<keyword evidence="6 8" id="KW-1133">Transmembrane helix</keyword>
<feature type="transmembrane region" description="Helical" evidence="8">
    <location>
        <begin position="313"/>
        <end position="329"/>
    </location>
</feature>
<evidence type="ECO:0000256" key="5">
    <source>
        <dbReference type="ARBA" id="ARBA00022692"/>
    </source>
</evidence>
<organism evidence="10 11">
    <name type="scientific">Clydaea vesicula</name>
    <dbReference type="NCBI Taxonomy" id="447962"/>
    <lineage>
        <taxon>Eukaryota</taxon>
        <taxon>Fungi</taxon>
        <taxon>Fungi incertae sedis</taxon>
        <taxon>Chytridiomycota</taxon>
        <taxon>Chytridiomycota incertae sedis</taxon>
        <taxon>Chytridiomycetes</taxon>
        <taxon>Lobulomycetales</taxon>
        <taxon>Lobulomycetaceae</taxon>
        <taxon>Clydaea</taxon>
    </lineage>
</organism>
<comment type="similarity">
    <text evidence="3 8">Belongs to the CTL (choline transporter-like) family.</text>
</comment>
<dbReference type="InterPro" id="IPR007603">
    <property type="entry name" value="Choline_transptr-like"/>
</dbReference>
<name>A0AAD5U1V9_9FUNG</name>
<evidence type="ECO:0000256" key="4">
    <source>
        <dbReference type="ARBA" id="ARBA00015388"/>
    </source>
</evidence>
<keyword evidence="5 8" id="KW-0812">Transmembrane</keyword>
<dbReference type="GO" id="GO:0005886">
    <property type="term" value="C:plasma membrane"/>
    <property type="evidence" value="ECO:0007669"/>
    <property type="project" value="UniProtKB-SubCell"/>
</dbReference>
<sequence>MSYYNSQQTQWSQSQQQPLYHPAPSTTYPNYNDKNYNNNQYNQQYHDPQQQYYQQNNQYYQQNNQYAPPPSNAPLTTASAEKFVKKPKYNDVWASILFFLVLAAFGVCAYFGVNTAKDVYLNIISKPKDASKPVDSPLTKISERDILYTVAIGVGGGFVFSLIYFFMMQLFAGSLIIIQSILLVASLLGVSAWYFYQAVYIPAVVFLVIGLLFAWFFFSWRSRIPFAKVMLKTVTKIISGYPATILTGIFGLILEMIFLTVFLVTVFGWIVKINGPETFGIDENNNSTLNTNSNSTNGGFNTRNTRRTVNSSYALYGIYLFLLFSYYWTTQVLKNIVHVTVSGVFATFYFLGVSNGNGKVVVNERNPTLKSAKRAVTTSFGTICFGSLIIALIQTVRAMLRTLANEAADDGNIALMFLACCAHCILSWIEGLVQYFNHYAFTQVAIYGKDYCSAAKATWALIQTRGVDAIVNDNLIGAVLTMGGLFIGLLCGGLSYVFYIFSEMPKDHFAYPLTMFLFCFIIAFTEFLILSEVINSGVSATFVCLSEDA</sequence>
<comment type="function">
    <text evidence="1 8">Probably involved in transport through the plasma membrane.</text>
</comment>
<dbReference type="AlphaFoldDB" id="A0AAD5U1V9"/>
<feature type="transmembrane region" description="Helical" evidence="8">
    <location>
        <begin position="174"/>
        <end position="194"/>
    </location>
</feature>
<protein>
    <recommendedName>
        <fullName evidence="4 8">Protein PNS1</fullName>
    </recommendedName>
</protein>
<dbReference type="Pfam" id="PF04515">
    <property type="entry name" value="Choline_transpo"/>
    <property type="match status" value="1"/>
</dbReference>
<feature type="compositionally biased region" description="Low complexity" evidence="9">
    <location>
        <begin position="1"/>
        <end position="17"/>
    </location>
</feature>
<dbReference type="PANTHER" id="PTHR12385">
    <property type="entry name" value="CHOLINE TRANSPORTER-LIKE (SLC FAMILY 44)"/>
    <property type="match status" value="1"/>
</dbReference>